<evidence type="ECO:0000313" key="3">
    <source>
        <dbReference type="Proteomes" id="UP000010420"/>
    </source>
</evidence>
<dbReference type="HOGENOM" id="CLU_1308322_0_0_9"/>
<feature type="coiled-coil region" evidence="1">
    <location>
        <begin position="10"/>
        <end position="58"/>
    </location>
</feature>
<proteinExistence type="predicted"/>
<comment type="caution">
    <text evidence="2">The sequence shown here is derived from an EMBL/GenBank/DDBJ whole genome shotgun (WGS) entry which is preliminary data.</text>
</comment>
<keyword evidence="1" id="KW-0175">Coiled coil</keyword>
<gene>
    <name evidence="2" type="ORF">HMPREF0216_01615</name>
</gene>
<dbReference type="EMBL" id="AMEZ01000048">
    <property type="protein sequence ID" value="EKY27012.1"/>
    <property type="molecule type" value="Genomic_DNA"/>
</dbReference>
<evidence type="ECO:0000313" key="2">
    <source>
        <dbReference type="EMBL" id="EKY27012.1"/>
    </source>
</evidence>
<reference evidence="2 3" key="1">
    <citation type="submission" date="2012-05" db="EMBL/GenBank/DDBJ databases">
        <authorList>
            <person name="Weinstock G."/>
            <person name="Sodergren E."/>
            <person name="Lobos E.A."/>
            <person name="Fulton L."/>
            <person name="Fulton R."/>
            <person name="Courtney L."/>
            <person name="Fronick C."/>
            <person name="O'Laughlin M."/>
            <person name="Godfrey J."/>
            <person name="Wilson R.M."/>
            <person name="Miner T."/>
            <person name="Farmer C."/>
            <person name="Delehaunty K."/>
            <person name="Cordes M."/>
            <person name="Minx P."/>
            <person name="Tomlinson C."/>
            <person name="Chen J."/>
            <person name="Wollam A."/>
            <person name="Pepin K.H."/>
            <person name="Bhonagiri V."/>
            <person name="Zhang X."/>
            <person name="Suruliraj S."/>
            <person name="Warren W."/>
            <person name="Mitreva M."/>
            <person name="Mardis E.R."/>
            <person name="Wilson R.K."/>
        </authorList>
    </citation>
    <scope>NUCLEOTIDE SEQUENCE [LARGE SCALE GENOMIC DNA]</scope>
    <source>
        <strain evidence="2 3">DSM 1785</strain>
    </source>
</reference>
<name>L1QHE3_9CLOT</name>
<dbReference type="PATRIC" id="fig|545697.3.peg.1591"/>
<dbReference type="RefSeq" id="WP_005213112.1">
    <property type="nucleotide sequence ID" value="NZ_KB291640.1"/>
</dbReference>
<keyword evidence="3" id="KW-1185">Reference proteome</keyword>
<organism evidence="2 3">
    <name type="scientific">Clostridium celatum DSM 1785</name>
    <dbReference type="NCBI Taxonomy" id="545697"/>
    <lineage>
        <taxon>Bacteria</taxon>
        <taxon>Bacillati</taxon>
        <taxon>Bacillota</taxon>
        <taxon>Clostridia</taxon>
        <taxon>Eubacteriales</taxon>
        <taxon>Clostridiaceae</taxon>
        <taxon>Clostridium</taxon>
    </lineage>
</organism>
<dbReference type="STRING" id="545697.HMPREF0216_01615"/>
<dbReference type="AlphaFoldDB" id="L1QHE3"/>
<evidence type="ECO:0000256" key="1">
    <source>
        <dbReference type="SAM" id="Coils"/>
    </source>
</evidence>
<sequence>MSKLNNAKIYQQSLNELNHLRNKIDTANARKEELSKKIDTLSKKIKENNEKKEMLLATGDISKISEIKKLTKSIDGLLEEKAFLTDIYNNFVVTYLAEIKHDLDILVVNGMRDRSKECLSILNDYAYEFKKLVNSQWDIYYSMTETTKDYHILNNELKAIYAELEIEMEPDVYSALTYPNITSAINILNPLRENMFKGFIPTENNSYFKL</sequence>
<accession>L1QHE3</accession>
<dbReference type="Proteomes" id="UP000010420">
    <property type="component" value="Unassembled WGS sequence"/>
</dbReference>
<protein>
    <submittedName>
        <fullName evidence="2">Uncharacterized protein</fullName>
    </submittedName>
</protein>